<dbReference type="Proteomes" id="UP001148662">
    <property type="component" value="Unassembled WGS sequence"/>
</dbReference>
<evidence type="ECO:0000313" key="2">
    <source>
        <dbReference type="Proteomes" id="UP001148662"/>
    </source>
</evidence>
<gene>
    <name evidence="1" type="ORF">NM688_g2849</name>
</gene>
<comment type="caution">
    <text evidence="1">The sequence shown here is derived from an EMBL/GenBank/DDBJ whole genome shotgun (WGS) entry which is preliminary data.</text>
</comment>
<organism evidence="1 2">
    <name type="scientific">Phlebia brevispora</name>
    <dbReference type="NCBI Taxonomy" id="194682"/>
    <lineage>
        <taxon>Eukaryota</taxon>
        <taxon>Fungi</taxon>
        <taxon>Dikarya</taxon>
        <taxon>Basidiomycota</taxon>
        <taxon>Agaricomycotina</taxon>
        <taxon>Agaricomycetes</taxon>
        <taxon>Polyporales</taxon>
        <taxon>Meruliaceae</taxon>
        <taxon>Phlebia</taxon>
    </lineage>
</organism>
<name>A0ACC1T7B6_9APHY</name>
<protein>
    <submittedName>
        <fullName evidence="1">Uncharacterized protein</fullName>
    </submittedName>
</protein>
<reference evidence="1" key="1">
    <citation type="submission" date="2022-07" db="EMBL/GenBank/DDBJ databases">
        <title>Genome Sequence of Phlebia brevispora.</title>
        <authorList>
            <person name="Buettner E."/>
        </authorList>
    </citation>
    <scope>NUCLEOTIDE SEQUENCE</scope>
    <source>
        <strain evidence="1">MPL23</strain>
    </source>
</reference>
<proteinExistence type="predicted"/>
<keyword evidence="2" id="KW-1185">Reference proteome</keyword>
<dbReference type="EMBL" id="JANHOG010000383">
    <property type="protein sequence ID" value="KAJ3554929.1"/>
    <property type="molecule type" value="Genomic_DNA"/>
</dbReference>
<evidence type="ECO:0000313" key="1">
    <source>
        <dbReference type="EMBL" id="KAJ3554929.1"/>
    </source>
</evidence>
<accession>A0ACC1T7B6</accession>
<sequence length="136" mass="15159">MPGPTDCALVVPISALKPELLTHKLRVAGRVQAYDSMNGIIIIKDGETDDELLVDVSLCLTPFKTYPWLQERNTAVMAVGYLEAYDGEVESYRKPSMILRAILLKERDELDLKLWSEAIKQANETYASVKSSPVTS</sequence>